<sequence length="351" mass="38148">MASKPLIPLHERAGFDTLIDARSPSEFALDHLPGAINCPVLDDAERARVGTLYVQASAFEARKVGAALVARRLAGWVDALWSQQGKDWRPLVYCWRGGMRSGSAVTVMRMIGWDAGQLQGGYKAWRAHVIRVLAEQVPRLRLQLLSGPTGSGKTRLLGALAAQGAQVIDLEGLAGHRGSVLGGLPDQDQPSQKAFETRLADAVERLDPARPVFAEAESRRIGRIALPDAVLEALRAAPVTELRVDLAQRRTLLLQDYAWLIADAPQLQARLAQLQGLLPNALLARWQQLAAEGPAAELAEELLALHYDPLYAQSQRRHLRGLPAAAELALDPCKPQDLAEAAATLRRRCGD</sequence>
<dbReference type="InterPro" id="IPR036873">
    <property type="entry name" value="Rhodanese-like_dom_sf"/>
</dbReference>
<reference evidence="3 4" key="1">
    <citation type="submission" date="2020-08" db="EMBL/GenBank/DDBJ databases">
        <title>Aquariorum lacteus gen. nov., sp. nov., a new member of the family Comamonadaceae, isolated from freshwater aquarium.</title>
        <authorList>
            <person name="Chun S.-J."/>
        </authorList>
    </citation>
    <scope>NUCLEOTIDE SEQUENCE [LARGE SCALE GENOMIC DNA]</scope>
    <source>
        <strain evidence="3 4">SJAQ100</strain>
    </source>
</reference>
<dbReference type="InterPro" id="IPR027417">
    <property type="entry name" value="P-loop_NTPase"/>
</dbReference>
<dbReference type="NCBIfam" id="NF008750">
    <property type="entry name" value="PRK11784.1-2"/>
    <property type="match status" value="1"/>
</dbReference>
<evidence type="ECO:0000259" key="2">
    <source>
        <dbReference type="PROSITE" id="PS50206"/>
    </source>
</evidence>
<proteinExistence type="predicted"/>
<evidence type="ECO:0000313" key="4">
    <source>
        <dbReference type="Proteomes" id="UP000586093"/>
    </source>
</evidence>
<name>A0A839HLU5_9BURK</name>
<dbReference type="NCBIfam" id="TIGR03167">
    <property type="entry name" value="tRNA_sel_U_synt"/>
    <property type="match status" value="1"/>
</dbReference>
<dbReference type="NCBIfam" id="NF008752">
    <property type="entry name" value="PRK11784.1-4"/>
    <property type="match status" value="1"/>
</dbReference>
<dbReference type="InterPro" id="IPR058840">
    <property type="entry name" value="AAA_SelU"/>
</dbReference>
<organism evidence="3 4">
    <name type="scientific">Aquariibacter albus</name>
    <dbReference type="NCBI Taxonomy" id="2759899"/>
    <lineage>
        <taxon>Bacteria</taxon>
        <taxon>Pseudomonadati</taxon>
        <taxon>Pseudomonadota</taxon>
        <taxon>Betaproteobacteria</taxon>
        <taxon>Burkholderiales</taxon>
        <taxon>Sphaerotilaceae</taxon>
        <taxon>Aquariibacter</taxon>
    </lineage>
</organism>
<keyword evidence="1" id="KW-0711">Selenium</keyword>
<dbReference type="PROSITE" id="PS50206">
    <property type="entry name" value="RHODANESE_3"/>
    <property type="match status" value="1"/>
</dbReference>
<dbReference type="Proteomes" id="UP000586093">
    <property type="component" value="Unassembled WGS sequence"/>
</dbReference>
<dbReference type="InterPro" id="IPR017582">
    <property type="entry name" value="SelU"/>
</dbReference>
<dbReference type="SUPFAM" id="SSF52540">
    <property type="entry name" value="P-loop containing nucleoside triphosphate hydrolases"/>
    <property type="match status" value="1"/>
</dbReference>
<dbReference type="PANTHER" id="PTHR30401:SF0">
    <property type="entry name" value="TRNA 2-SELENOURIDINE SYNTHASE"/>
    <property type="match status" value="1"/>
</dbReference>
<dbReference type="GO" id="GO:0043828">
    <property type="term" value="F:tRNA 2-selenouridine synthase activity"/>
    <property type="evidence" value="ECO:0007669"/>
    <property type="project" value="InterPro"/>
</dbReference>
<comment type="caution">
    <text evidence="3">The sequence shown here is derived from an EMBL/GenBank/DDBJ whole genome shotgun (WGS) entry which is preliminary data.</text>
</comment>
<dbReference type="Gene3D" id="3.40.250.10">
    <property type="entry name" value="Rhodanese-like domain"/>
    <property type="match status" value="1"/>
</dbReference>
<dbReference type="Pfam" id="PF00581">
    <property type="entry name" value="Rhodanese"/>
    <property type="match status" value="1"/>
</dbReference>
<dbReference type="RefSeq" id="WP_182664080.1">
    <property type="nucleotide sequence ID" value="NZ_JACIVI010000003.1"/>
</dbReference>
<evidence type="ECO:0000256" key="1">
    <source>
        <dbReference type="ARBA" id="ARBA00023266"/>
    </source>
</evidence>
<evidence type="ECO:0000313" key="3">
    <source>
        <dbReference type="EMBL" id="MBB1162302.1"/>
    </source>
</evidence>
<dbReference type="SMART" id="SM00450">
    <property type="entry name" value="RHOD"/>
    <property type="match status" value="1"/>
</dbReference>
<dbReference type="EMBL" id="JACIVI010000003">
    <property type="protein sequence ID" value="MBB1162302.1"/>
    <property type="molecule type" value="Genomic_DNA"/>
</dbReference>
<accession>A0A839HLU5</accession>
<keyword evidence="4" id="KW-1185">Reference proteome</keyword>
<dbReference type="PANTHER" id="PTHR30401">
    <property type="entry name" value="TRNA 2-SELENOURIDINE SYNTHASE"/>
    <property type="match status" value="1"/>
</dbReference>
<dbReference type="InterPro" id="IPR001763">
    <property type="entry name" value="Rhodanese-like_dom"/>
</dbReference>
<gene>
    <name evidence="3" type="primary">mnmH</name>
    <name evidence="3" type="ORF">H4F90_09940</name>
</gene>
<dbReference type="GO" id="GO:0002098">
    <property type="term" value="P:tRNA wobble uridine modification"/>
    <property type="evidence" value="ECO:0007669"/>
    <property type="project" value="InterPro"/>
</dbReference>
<protein>
    <submittedName>
        <fullName evidence="3">tRNA 2-selenouridine(34) synthase MnmH</fullName>
    </submittedName>
</protein>
<dbReference type="AlphaFoldDB" id="A0A839HLU5"/>
<dbReference type="SUPFAM" id="SSF52821">
    <property type="entry name" value="Rhodanese/Cell cycle control phosphatase"/>
    <property type="match status" value="1"/>
</dbReference>
<dbReference type="Pfam" id="PF26341">
    <property type="entry name" value="AAA_SelU"/>
    <property type="match status" value="1"/>
</dbReference>
<feature type="domain" description="Rhodanese" evidence="2">
    <location>
        <begin position="17"/>
        <end position="134"/>
    </location>
</feature>